<evidence type="ECO:0000313" key="8">
    <source>
        <dbReference type="Proteomes" id="UP000033882"/>
    </source>
</evidence>
<dbReference type="PANTHER" id="PTHR47235:SF1">
    <property type="entry name" value="BLR6548 PROTEIN"/>
    <property type="match status" value="1"/>
</dbReference>
<comment type="similarity">
    <text evidence="1">Belongs to the leucine-binding protein family.</text>
</comment>
<feature type="domain" description="Leucine-binding protein" evidence="6">
    <location>
        <begin position="46"/>
        <end position="392"/>
    </location>
</feature>
<keyword evidence="4" id="KW-0029">Amino-acid transport</keyword>
<keyword evidence="5" id="KW-1133">Transmembrane helix</keyword>
<evidence type="ECO:0000313" key="7">
    <source>
        <dbReference type="EMBL" id="KKU90489.1"/>
    </source>
</evidence>
<organism evidence="7 8">
    <name type="scientific">Candidatus Wolfebacteria bacterium GW2011_GWA2_47_9b</name>
    <dbReference type="NCBI Taxonomy" id="1619005"/>
    <lineage>
        <taxon>Bacteria</taxon>
        <taxon>Candidatus Wolfeibacteriota</taxon>
    </lineage>
</organism>
<evidence type="ECO:0000256" key="4">
    <source>
        <dbReference type="ARBA" id="ARBA00022970"/>
    </source>
</evidence>
<keyword evidence="7" id="KW-0675">Receptor</keyword>
<keyword evidence="5" id="KW-0472">Membrane</keyword>
<evidence type="ECO:0000256" key="3">
    <source>
        <dbReference type="ARBA" id="ARBA00022729"/>
    </source>
</evidence>
<protein>
    <submittedName>
        <fullName evidence="7">Extracellular ligand-binding receptor</fullName>
    </submittedName>
</protein>
<keyword evidence="3" id="KW-0732">Signal</keyword>
<dbReference type="Pfam" id="PF13458">
    <property type="entry name" value="Peripla_BP_6"/>
    <property type="match status" value="1"/>
</dbReference>
<comment type="caution">
    <text evidence="7">The sequence shown here is derived from an EMBL/GenBank/DDBJ whole genome shotgun (WGS) entry which is preliminary data.</text>
</comment>
<dbReference type="AlphaFoldDB" id="A0A0G1U8T2"/>
<dbReference type="PANTHER" id="PTHR47235">
    <property type="entry name" value="BLR6548 PROTEIN"/>
    <property type="match status" value="1"/>
</dbReference>
<dbReference type="PRINTS" id="PR00337">
    <property type="entry name" value="LEUILEVALBP"/>
</dbReference>
<keyword evidence="5" id="KW-0812">Transmembrane</keyword>
<accession>A0A0G1U8T2</accession>
<dbReference type="GO" id="GO:0006865">
    <property type="term" value="P:amino acid transport"/>
    <property type="evidence" value="ECO:0007669"/>
    <property type="project" value="UniProtKB-KW"/>
</dbReference>
<evidence type="ECO:0000256" key="1">
    <source>
        <dbReference type="ARBA" id="ARBA00010062"/>
    </source>
</evidence>
<keyword evidence="2" id="KW-0813">Transport</keyword>
<proteinExistence type="inferred from homology"/>
<evidence type="ECO:0000256" key="2">
    <source>
        <dbReference type="ARBA" id="ARBA00022448"/>
    </source>
</evidence>
<dbReference type="Proteomes" id="UP000033882">
    <property type="component" value="Unassembled WGS sequence"/>
</dbReference>
<dbReference type="SUPFAM" id="SSF53822">
    <property type="entry name" value="Periplasmic binding protein-like I"/>
    <property type="match status" value="1"/>
</dbReference>
<dbReference type="InterPro" id="IPR000709">
    <property type="entry name" value="Leu_Ile_Val-bd"/>
</dbReference>
<name>A0A0G1U8T2_9BACT</name>
<dbReference type="EMBL" id="LCPB01000002">
    <property type="protein sequence ID" value="KKU90489.1"/>
    <property type="molecule type" value="Genomic_DNA"/>
</dbReference>
<evidence type="ECO:0000256" key="5">
    <source>
        <dbReference type="SAM" id="Phobius"/>
    </source>
</evidence>
<dbReference type="InterPro" id="IPR028082">
    <property type="entry name" value="Peripla_BP_I"/>
</dbReference>
<dbReference type="InterPro" id="IPR028081">
    <property type="entry name" value="Leu-bd"/>
</dbReference>
<gene>
    <name evidence="7" type="ORF">UY19_C0002G0062</name>
</gene>
<dbReference type="Gene3D" id="3.40.50.2300">
    <property type="match status" value="2"/>
</dbReference>
<evidence type="ECO:0000259" key="6">
    <source>
        <dbReference type="Pfam" id="PF13458"/>
    </source>
</evidence>
<dbReference type="CDD" id="cd19978">
    <property type="entry name" value="PBP1_ABC_ligand_binding-like"/>
    <property type="match status" value="1"/>
</dbReference>
<reference evidence="7 8" key="1">
    <citation type="journal article" date="2015" name="Nature">
        <title>rRNA introns, odd ribosomes, and small enigmatic genomes across a large radiation of phyla.</title>
        <authorList>
            <person name="Brown C.T."/>
            <person name="Hug L.A."/>
            <person name="Thomas B.C."/>
            <person name="Sharon I."/>
            <person name="Castelle C.J."/>
            <person name="Singh A."/>
            <person name="Wilkins M.J."/>
            <person name="Williams K.H."/>
            <person name="Banfield J.F."/>
        </authorList>
    </citation>
    <scope>NUCLEOTIDE SEQUENCE [LARGE SCALE GENOMIC DNA]</scope>
</reference>
<feature type="transmembrane region" description="Helical" evidence="5">
    <location>
        <begin position="6"/>
        <end position="24"/>
    </location>
</feature>
<sequence length="409" mass="44822">MTKRTILSALSIIAVIATGSYFLFRNTNKPQTEETVANTTGVTRDTIRIGTVKALTGPTAFLGTEYAIGEQTYINALNDAGGIYGRKIRLISYDDQYDPPKTAYYTQKLIVDDGVFALLNYVGTPTGKVALPMINEAQIPLVGLFSGAKIFREPLQPYIFNTRVSYHEEGAAVVNHLVKTSGLTKIAVLYQYDDFGFDVLQGIDNALKQAKLSPVATASYERNTINIERALDVISAAKPEAVILASVYGPSTQFIKQAHERGFTPIFATMSFVGPEAFAQELGIDSEDIIISQTMPLPNMQPESNCPDGYEYLLAKYFPEKNPTFGTLEGFINAKILAEGIKRAGPSLTRTSLISALESLTDYPIAKELHASFSMTDHQALRNAYLTRIIGGKFVPLDGKKQSQDCIRL</sequence>